<dbReference type="STRING" id="1330021.A0A367L831"/>
<name>A0A367L831_9HYPO</name>
<gene>
    <name evidence="2" type="ORF">L249_4434</name>
</gene>
<accession>A0A367L831</accession>
<dbReference type="Proteomes" id="UP000253664">
    <property type="component" value="Unassembled WGS sequence"/>
</dbReference>
<dbReference type="PANTHER" id="PTHR42095:SF1">
    <property type="entry name" value="YALI0C12166P"/>
    <property type="match status" value="1"/>
</dbReference>
<organism evidence="2 3">
    <name type="scientific">Ophiocordyceps polyrhachis-furcata BCC 54312</name>
    <dbReference type="NCBI Taxonomy" id="1330021"/>
    <lineage>
        <taxon>Eukaryota</taxon>
        <taxon>Fungi</taxon>
        <taxon>Dikarya</taxon>
        <taxon>Ascomycota</taxon>
        <taxon>Pezizomycotina</taxon>
        <taxon>Sordariomycetes</taxon>
        <taxon>Hypocreomycetidae</taxon>
        <taxon>Hypocreales</taxon>
        <taxon>Ophiocordycipitaceae</taxon>
        <taxon>Ophiocordyceps</taxon>
    </lineage>
</organism>
<dbReference type="PANTHER" id="PTHR42095">
    <property type="entry name" value="YALI0C12166P"/>
    <property type="match status" value="1"/>
</dbReference>
<feature type="compositionally biased region" description="Polar residues" evidence="1">
    <location>
        <begin position="18"/>
        <end position="35"/>
    </location>
</feature>
<evidence type="ECO:0000313" key="2">
    <source>
        <dbReference type="EMBL" id="RCI10392.1"/>
    </source>
</evidence>
<evidence type="ECO:0000256" key="1">
    <source>
        <dbReference type="SAM" id="MobiDB-lite"/>
    </source>
</evidence>
<protein>
    <submittedName>
        <fullName evidence="2">Uncharacterized protein</fullName>
    </submittedName>
</protein>
<evidence type="ECO:0000313" key="3">
    <source>
        <dbReference type="Proteomes" id="UP000253664"/>
    </source>
</evidence>
<reference evidence="2 3" key="1">
    <citation type="journal article" date="2015" name="BMC Genomics">
        <title>Insights from the genome of Ophiocordyceps polyrhachis-furcata to pathogenicity and host specificity in insect fungi.</title>
        <authorList>
            <person name="Wichadakul D."/>
            <person name="Kobmoo N."/>
            <person name="Ingsriswang S."/>
            <person name="Tangphatsornruang S."/>
            <person name="Chantasingh D."/>
            <person name="Luangsa-ard J.J."/>
            <person name="Eurwilaichitr L."/>
        </authorList>
    </citation>
    <scope>NUCLEOTIDE SEQUENCE [LARGE SCALE GENOMIC DNA]</scope>
    <source>
        <strain evidence="2 3">BCC 54312</strain>
    </source>
</reference>
<feature type="region of interest" description="Disordered" evidence="1">
    <location>
        <begin position="18"/>
        <end position="132"/>
    </location>
</feature>
<proteinExistence type="predicted"/>
<sequence length="176" mass="18215">MPTQRPYFLSSFLSAFRQQGPSLPPSQQANKHTTQATPTSSSVAAAAANSSSSPAYHGHSSASSASSASRTATTVAAAAAAAATPSPHAYGRSPPTGVSIHSRGPITSANGIPIPNPSSSRRRGSDSSSEGFRDRLGADKWYIGGRTATGEERFFKLGVIKRVRSNDGLSLDRLSL</sequence>
<dbReference type="EMBL" id="LKCN02000012">
    <property type="protein sequence ID" value="RCI10392.1"/>
    <property type="molecule type" value="Genomic_DNA"/>
</dbReference>
<feature type="compositionally biased region" description="Low complexity" evidence="1">
    <location>
        <begin position="36"/>
        <end position="89"/>
    </location>
</feature>
<dbReference type="OrthoDB" id="4769at2759"/>
<keyword evidence="3" id="KW-1185">Reference proteome</keyword>
<comment type="caution">
    <text evidence="2">The sequence shown here is derived from an EMBL/GenBank/DDBJ whole genome shotgun (WGS) entry which is preliminary data.</text>
</comment>
<dbReference type="AlphaFoldDB" id="A0A367L831"/>